<evidence type="ECO:0000313" key="1">
    <source>
        <dbReference type="EMBL" id="NWR63856.1"/>
    </source>
</evidence>
<dbReference type="Pfam" id="PF11901">
    <property type="entry name" value="DM9"/>
    <property type="match status" value="1"/>
</dbReference>
<dbReference type="OrthoDB" id="1925699at2759"/>
<dbReference type="Proteomes" id="UP000551127">
    <property type="component" value="Unassembled WGS sequence"/>
</dbReference>
<name>A0A7K4YY62_BUCAB</name>
<sequence>TEFVCSAWHDGCQPGSYVPSRGPFCHFPYGGRELKSPDFKVLVNADNLEALAWVADSFGNVPRRAVEGCPRVDVFVGRNRQALGKVSKEQRAAFVVDGEGEEVWYKWYQVLVVRKGPSAVAVEDVVYDGSAAAARAEEVTVA</sequence>
<dbReference type="PANTHER" id="PTHR31649">
    <property type="entry name" value="AGAP009604-PA"/>
    <property type="match status" value="1"/>
</dbReference>
<gene>
    <name evidence="1" type="primary">Natt3</name>
    <name evidence="1" type="ORF">BUCABY_R13527</name>
</gene>
<dbReference type="PANTHER" id="PTHR31649:SF1">
    <property type="entry name" value="FARNESOIC ACID O-METHYL TRANSFERASE DOMAIN-CONTAINING PROTEIN"/>
    <property type="match status" value="1"/>
</dbReference>
<dbReference type="InterPro" id="IPR006616">
    <property type="entry name" value="DM9_repeat"/>
</dbReference>
<keyword evidence="2" id="KW-1185">Reference proteome</keyword>
<evidence type="ECO:0000313" key="2">
    <source>
        <dbReference type="Proteomes" id="UP000551127"/>
    </source>
</evidence>
<comment type="caution">
    <text evidence="1">The sequence shown here is derived from an EMBL/GenBank/DDBJ whole genome shotgun (WGS) entry which is preliminary data.</text>
</comment>
<dbReference type="EMBL" id="VYZL01004369">
    <property type="protein sequence ID" value="NWR63856.1"/>
    <property type="molecule type" value="Genomic_DNA"/>
</dbReference>
<dbReference type="AlphaFoldDB" id="A0A7K4YY62"/>
<protein>
    <submittedName>
        <fullName evidence="1">NATT3 protein</fullName>
    </submittedName>
</protein>
<proteinExistence type="predicted"/>
<feature type="non-terminal residue" evidence="1">
    <location>
        <position position="142"/>
    </location>
</feature>
<feature type="non-terminal residue" evidence="1">
    <location>
        <position position="1"/>
    </location>
</feature>
<reference evidence="1 2" key="1">
    <citation type="submission" date="2019-09" db="EMBL/GenBank/DDBJ databases">
        <title>Bird 10,000 Genomes (B10K) Project - Family phase.</title>
        <authorList>
            <person name="Zhang G."/>
        </authorList>
    </citation>
    <scope>NUCLEOTIDE SEQUENCE [LARGE SCALE GENOMIC DNA]</scope>
    <source>
        <strain evidence="1">B10K-DU-012-80</strain>
    </source>
</reference>
<organism evidence="1 2">
    <name type="scientific">Bucorvus abyssinicus</name>
    <name type="common">Northern ground-hornbill</name>
    <name type="synonym">Abyssinian ground-hornbill</name>
    <dbReference type="NCBI Taxonomy" id="153643"/>
    <lineage>
        <taxon>Eukaryota</taxon>
        <taxon>Metazoa</taxon>
        <taxon>Chordata</taxon>
        <taxon>Craniata</taxon>
        <taxon>Vertebrata</taxon>
        <taxon>Euteleostomi</taxon>
        <taxon>Archelosauria</taxon>
        <taxon>Archosauria</taxon>
        <taxon>Dinosauria</taxon>
        <taxon>Saurischia</taxon>
        <taxon>Theropoda</taxon>
        <taxon>Coelurosauria</taxon>
        <taxon>Aves</taxon>
        <taxon>Neognathae</taxon>
        <taxon>Neoaves</taxon>
        <taxon>Telluraves</taxon>
        <taxon>Coraciimorphae</taxon>
        <taxon>Bucerotiformes</taxon>
        <taxon>Bucorvidae</taxon>
        <taxon>Bucorvus</taxon>
    </lineage>
</organism>
<accession>A0A7K4YY62</accession>